<evidence type="ECO:0000313" key="4">
    <source>
        <dbReference type="Proteomes" id="UP000501534"/>
    </source>
</evidence>
<proteinExistence type="predicted"/>
<dbReference type="Proteomes" id="UP000501534">
    <property type="component" value="Chromosome"/>
</dbReference>
<dbReference type="AlphaFoldDB" id="A0A6M4GQ31"/>
<feature type="signal peptide" evidence="1">
    <location>
        <begin position="1"/>
        <end position="19"/>
    </location>
</feature>
<feature type="chain" id="PRO_5026852894" description="DUF6265 domain-containing protein" evidence="1">
    <location>
        <begin position="20"/>
        <end position="150"/>
    </location>
</feature>
<name>A0A6M4GQ31_9PROT</name>
<evidence type="ECO:0000313" key="3">
    <source>
        <dbReference type="EMBL" id="QJR09175.1"/>
    </source>
</evidence>
<feature type="domain" description="DUF6265" evidence="2">
    <location>
        <begin position="28"/>
        <end position="133"/>
    </location>
</feature>
<dbReference type="Pfam" id="PF19780">
    <property type="entry name" value="DUF6265"/>
    <property type="match status" value="1"/>
</dbReference>
<dbReference type="EMBL" id="CP053069">
    <property type="protein sequence ID" value="QJR09175.1"/>
    <property type="molecule type" value="Genomic_DNA"/>
</dbReference>
<protein>
    <recommendedName>
        <fullName evidence="2">DUF6265 domain-containing protein</fullName>
    </recommendedName>
</protein>
<sequence>MKRAVLALAALLFATAAFAQTARVAQLDWMTGTWVNTTPEGTTTETWLGPGNGLMVSANLATWKSGRKFFEFLRIADTADGFSYYAMPGGKPQTEFKMKMLGDRKVVFENPQHDFPQRVMYWRDGEALVARIEGTKGGKELGEEWRFERK</sequence>
<evidence type="ECO:0000256" key="1">
    <source>
        <dbReference type="SAM" id="SignalP"/>
    </source>
</evidence>
<accession>A0A6M4GQ31</accession>
<gene>
    <name evidence="3" type="ORF">DSM104443_00211</name>
</gene>
<dbReference type="KEGG" id="uru:DSM104443_00211"/>
<evidence type="ECO:0000259" key="2">
    <source>
        <dbReference type="Pfam" id="PF19780"/>
    </source>
</evidence>
<dbReference type="InterPro" id="IPR046232">
    <property type="entry name" value="DUF6265"/>
</dbReference>
<dbReference type="RefSeq" id="WP_171088867.1">
    <property type="nucleotide sequence ID" value="NZ_CP053069.1"/>
</dbReference>
<organism evidence="3 4">
    <name type="scientific">Usitatibacter rugosus</name>
    <dbReference type="NCBI Taxonomy" id="2732067"/>
    <lineage>
        <taxon>Bacteria</taxon>
        <taxon>Pseudomonadati</taxon>
        <taxon>Pseudomonadota</taxon>
        <taxon>Betaproteobacteria</taxon>
        <taxon>Nitrosomonadales</taxon>
        <taxon>Usitatibacteraceae</taxon>
        <taxon>Usitatibacter</taxon>
    </lineage>
</organism>
<keyword evidence="1" id="KW-0732">Signal</keyword>
<keyword evidence="4" id="KW-1185">Reference proteome</keyword>
<reference evidence="3 4" key="1">
    <citation type="submission" date="2020-04" db="EMBL/GenBank/DDBJ databases">
        <title>Usitatibacter rugosus gen. nov., sp. nov. and Usitatibacter palustris sp. nov., novel members of Usitatibacteraceae fam. nov. within the order Nitrosomonadales isolated from soil.</title>
        <authorList>
            <person name="Huber K.J."/>
            <person name="Neumann-Schaal M."/>
            <person name="Geppert A."/>
            <person name="Luckner M."/>
            <person name="Wanner G."/>
            <person name="Overmann J."/>
        </authorList>
    </citation>
    <scope>NUCLEOTIDE SEQUENCE [LARGE SCALE GENOMIC DNA]</scope>
    <source>
        <strain evidence="3 4">0125_3</strain>
    </source>
</reference>